<dbReference type="SUPFAM" id="SSF53098">
    <property type="entry name" value="Ribonuclease H-like"/>
    <property type="match status" value="1"/>
</dbReference>
<evidence type="ECO:0000313" key="8">
    <source>
        <dbReference type="Proteomes" id="UP001162164"/>
    </source>
</evidence>
<keyword evidence="3" id="KW-0863">Zinc-finger</keyword>
<protein>
    <submittedName>
        <fullName evidence="7">Uncharacterized protein</fullName>
    </submittedName>
</protein>
<feature type="region of interest" description="Disordered" evidence="6">
    <location>
        <begin position="28"/>
        <end position="50"/>
    </location>
</feature>
<feature type="region of interest" description="Disordered" evidence="6">
    <location>
        <begin position="62"/>
        <end position="88"/>
    </location>
</feature>
<keyword evidence="8" id="KW-1185">Reference proteome</keyword>
<evidence type="ECO:0000313" key="7">
    <source>
        <dbReference type="EMBL" id="KAJ8966354.1"/>
    </source>
</evidence>
<dbReference type="InterPro" id="IPR012337">
    <property type="entry name" value="RNaseH-like_sf"/>
</dbReference>
<dbReference type="EMBL" id="JAPWTJ010002385">
    <property type="protein sequence ID" value="KAJ8966354.1"/>
    <property type="molecule type" value="Genomic_DNA"/>
</dbReference>
<gene>
    <name evidence="7" type="ORF">NQ317_017007</name>
</gene>
<keyword evidence="5" id="KW-0539">Nucleus</keyword>
<keyword evidence="2" id="KW-0479">Metal-binding</keyword>
<proteinExistence type="predicted"/>
<organism evidence="7 8">
    <name type="scientific">Molorchus minor</name>
    <dbReference type="NCBI Taxonomy" id="1323400"/>
    <lineage>
        <taxon>Eukaryota</taxon>
        <taxon>Metazoa</taxon>
        <taxon>Ecdysozoa</taxon>
        <taxon>Arthropoda</taxon>
        <taxon>Hexapoda</taxon>
        <taxon>Insecta</taxon>
        <taxon>Pterygota</taxon>
        <taxon>Neoptera</taxon>
        <taxon>Endopterygota</taxon>
        <taxon>Coleoptera</taxon>
        <taxon>Polyphaga</taxon>
        <taxon>Cucujiformia</taxon>
        <taxon>Chrysomeloidea</taxon>
        <taxon>Cerambycidae</taxon>
        <taxon>Lamiinae</taxon>
        <taxon>Monochamini</taxon>
        <taxon>Molorchus</taxon>
    </lineage>
</organism>
<comment type="subcellular location">
    <subcellularLocation>
        <location evidence="1">Nucleus</location>
    </subcellularLocation>
</comment>
<evidence type="ECO:0000256" key="5">
    <source>
        <dbReference type="ARBA" id="ARBA00023242"/>
    </source>
</evidence>
<dbReference type="InterPro" id="IPR052035">
    <property type="entry name" value="ZnF_BED_domain_contain"/>
</dbReference>
<dbReference type="PANTHER" id="PTHR46481">
    <property type="entry name" value="ZINC FINGER BED DOMAIN-CONTAINING PROTEIN 4"/>
    <property type="match status" value="1"/>
</dbReference>
<evidence type="ECO:0000256" key="4">
    <source>
        <dbReference type="ARBA" id="ARBA00022833"/>
    </source>
</evidence>
<dbReference type="PANTHER" id="PTHR46481:SF10">
    <property type="entry name" value="ZINC FINGER BED DOMAIN-CONTAINING PROTEIN 39"/>
    <property type="match status" value="1"/>
</dbReference>
<dbReference type="SUPFAM" id="SSF140996">
    <property type="entry name" value="Hermes dimerisation domain"/>
    <property type="match status" value="1"/>
</dbReference>
<name>A0ABQ9IUT5_9CUCU</name>
<reference evidence="7" key="1">
    <citation type="journal article" date="2023" name="Insect Mol. Biol.">
        <title>Genome sequencing provides insights into the evolution of gene families encoding plant cell wall-degrading enzymes in longhorned beetles.</title>
        <authorList>
            <person name="Shin N.R."/>
            <person name="Okamura Y."/>
            <person name="Kirsch R."/>
            <person name="Pauchet Y."/>
        </authorList>
    </citation>
    <scope>NUCLEOTIDE SEQUENCE</scope>
    <source>
        <strain evidence="7">MMC_N1</strain>
    </source>
</reference>
<evidence type="ECO:0000256" key="1">
    <source>
        <dbReference type="ARBA" id="ARBA00004123"/>
    </source>
</evidence>
<keyword evidence="4" id="KW-0862">Zinc</keyword>
<dbReference type="Proteomes" id="UP001162164">
    <property type="component" value="Unassembled WGS sequence"/>
</dbReference>
<evidence type="ECO:0000256" key="3">
    <source>
        <dbReference type="ARBA" id="ARBA00022771"/>
    </source>
</evidence>
<comment type="caution">
    <text evidence="7">The sequence shown here is derived from an EMBL/GenBank/DDBJ whole genome shotgun (WGS) entry which is preliminary data.</text>
</comment>
<evidence type="ECO:0000256" key="2">
    <source>
        <dbReference type="ARBA" id="ARBA00022723"/>
    </source>
</evidence>
<sequence length="497" mass="56219">MSYKGGATGNLIRHLKLVHPTILTKYEKETSSKSQTVGHPEGESSTSTSTSITTAMEMIINPSSAEETDTPLPKKTRSEKQSSLSSFIKQPLTDRKTQEIHNELVKLLVKNYLPLQLVDSEYFCSFVRKLNNSYQVPSRKTISNTLLPQLHNMAQQNVRNSLENIKACCLTTDGWTSCANKSFIGITAHYITKDNKMQSSLLDCYEYSDRHTAENLCTELKRISREWNVHDKIIAVASDNASNIVAAIKLTGWKHVPCFAHTLNLIVQSALEINSIAQMQQKIKKIVTFFKHSPQACGKLTAMQLQLGKTVLSLKQDCVTRWNSTFDMFNRVLEVKESLMSVIAINYPENLNINNNDIIIIQGICDVLKLFKDVTEEMSSEKQVTASKVILLIKELGQKLLENLTRRFNLIEENKIYAEATFLDPRFKRHGFSKDSAFETIKQSIIAQATAIIILEQEKEDSAAEVVCETRINDSDNTKISIWKDFDEKVSNLVQKK</sequence>
<accession>A0ABQ9IUT5</accession>
<evidence type="ECO:0000256" key="6">
    <source>
        <dbReference type="SAM" id="MobiDB-lite"/>
    </source>
</evidence>